<organism evidence="2 3">
    <name type="scientific">Microbulbifer spongiae</name>
    <dbReference type="NCBI Taxonomy" id="2944933"/>
    <lineage>
        <taxon>Bacteria</taxon>
        <taxon>Pseudomonadati</taxon>
        <taxon>Pseudomonadota</taxon>
        <taxon>Gammaproteobacteria</taxon>
        <taxon>Cellvibrionales</taxon>
        <taxon>Microbulbiferaceae</taxon>
        <taxon>Microbulbifer</taxon>
    </lineage>
</organism>
<sequence>MTPNTILIVTHSNDNLAIDKVTTALIHKGYKVVRLNTDLYPYQVRLEVLYSSSCPGHQLITETGEILLDIDIYAVWYRRFNPGADLPKDMDKQQRKACREEAKRTLLGYLQSLDCFVMDDYWQIRKASNKEYQQKLALQLGLNMPATLITNQPAAVMKFHQAYSGKMITKMQTAFSLVQDNREQVVYTSKVEEQHLQQLDGLALCPMVFQENIHKQLELRVTLVGDRVFCAALDSNKHAEMRDDWRKIGAITMHEWFDYSLPEDITYKLQALRKKLSLNYGAADIILTPEDQYYFLEINPCGEFYWLDQYTQAGICEAIAEHLHHQGVKEN</sequence>
<dbReference type="InterPro" id="IPR048936">
    <property type="entry name" value="MvdD-like_ATPgrasp"/>
</dbReference>
<dbReference type="EMBL" id="CP098023">
    <property type="protein sequence ID" value="WKD50303.1"/>
    <property type="molecule type" value="Genomic_DNA"/>
</dbReference>
<dbReference type="PANTHER" id="PTHR21621:SF0">
    <property type="entry name" value="BETA-CITRYLGLUTAMATE SYNTHASE B-RELATED"/>
    <property type="match status" value="1"/>
</dbReference>
<evidence type="ECO:0000313" key="2">
    <source>
        <dbReference type="EMBL" id="WKD50303.1"/>
    </source>
</evidence>
<dbReference type="RefSeq" id="WP_301416465.1">
    <property type="nucleotide sequence ID" value="NZ_CP098023.1"/>
</dbReference>
<dbReference type="Proteomes" id="UP001321520">
    <property type="component" value="Chromosome"/>
</dbReference>
<dbReference type="SUPFAM" id="SSF56059">
    <property type="entry name" value="Glutathione synthetase ATP-binding domain-like"/>
    <property type="match status" value="1"/>
</dbReference>
<protein>
    <recommendedName>
        <fullName evidence="1">MvdD-like pre-ATP grasp domain-containing protein</fullName>
    </recommendedName>
</protein>
<dbReference type="Gene3D" id="3.30.470.20">
    <property type="entry name" value="ATP-grasp fold, B domain"/>
    <property type="match status" value="1"/>
</dbReference>
<evidence type="ECO:0000259" key="1">
    <source>
        <dbReference type="Pfam" id="PF21068"/>
    </source>
</evidence>
<accession>A0ABY9EBB9</accession>
<gene>
    <name evidence="2" type="ORF">M8T91_02405</name>
</gene>
<name>A0ABY9EBB9_9GAMM</name>
<feature type="domain" description="MvdD-like pre-ATP grasp" evidence="1">
    <location>
        <begin position="5"/>
        <end position="125"/>
    </location>
</feature>
<keyword evidence="3" id="KW-1185">Reference proteome</keyword>
<evidence type="ECO:0000313" key="3">
    <source>
        <dbReference type="Proteomes" id="UP001321520"/>
    </source>
</evidence>
<dbReference type="Pfam" id="PF21068">
    <property type="entry name" value="ATPgraspMvdD"/>
    <property type="match status" value="1"/>
</dbReference>
<dbReference type="PANTHER" id="PTHR21621">
    <property type="entry name" value="RIBOSOMAL PROTEIN S6 MODIFICATION PROTEIN"/>
    <property type="match status" value="1"/>
</dbReference>
<proteinExistence type="predicted"/>
<reference evidence="2 3" key="1">
    <citation type="submission" date="2022-05" db="EMBL/GenBank/DDBJ databases">
        <title>Microbulbifer sp. nov., isolated from sponge.</title>
        <authorList>
            <person name="Gao L."/>
        </authorList>
    </citation>
    <scope>NUCLEOTIDE SEQUENCE [LARGE SCALE GENOMIC DNA]</scope>
    <source>
        <strain evidence="2 3">MI-G</strain>
    </source>
</reference>